<sequence length="49" mass="5780">MYSIIASLAPRNGKDFIRFPSFFIPFRSRGNFLPLRFYLYFVSIDDGIL</sequence>
<dbReference type="STRING" id="626937.HMPREF3293_01625"/>
<evidence type="ECO:0000313" key="1">
    <source>
        <dbReference type="EMBL" id="KXK65413.1"/>
    </source>
</evidence>
<accession>A0A136Q3Z2</accession>
<dbReference type="Proteomes" id="UP000070366">
    <property type="component" value="Unassembled WGS sequence"/>
</dbReference>
<organism evidence="1 2">
    <name type="scientific">Christensenella minuta</name>
    <dbReference type="NCBI Taxonomy" id="626937"/>
    <lineage>
        <taxon>Bacteria</taxon>
        <taxon>Bacillati</taxon>
        <taxon>Bacillota</taxon>
        <taxon>Clostridia</taxon>
        <taxon>Christensenellales</taxon>
        <taxon>Christensenellaceae</taxon>
        <taxon>Christensenella</taxon>
    </lineage>
</organism>
<proteinExistence type="predicted"/>
<protein>
    <submittedName>
        <fullName evidence="1">Uncharacterized protein</fullName>
    </submittedName>
</protein>
<keyword evidence="2" id="KW-1185">Reference proteome</keyword>
<dbReference type="AlphaFoldDB" id="A0A136Q3Z2"/>
<name>A0A136Q3Z2_9FIRM</name>
<reference evidence="1 2" key="1">
    <citation type="submission" date="2016-02" db="EMBL/GenBank/DDBJ databases">
        <authorList>
            <person name="Wen L."/>
            <person name="He K."/>
            <person name="Yang H."/>
        </authorList>
    </citation>
    <scope>NUCLEOTIDE SEQUENCE [LARGE SCALE GENOMIC DNA]</scope>
    <source>
        <strain evidence="1 2">DSM 22607</strain>
    </source>
</reference>
<evidence type="ECO:0000313" key="2">
    <source>
        <dbReference type="Proteomes" id="UP000070366"/>
    </source>
</evidence>
<dbReference type="EMBL" id="LSZW01000061">
    <property type="protein sequence ID" value="KXK65413.1"/>
    <property type="molecule type" value="Genomic_DNA"/>
</dbReference>
<comment type="caution">
    <text evidence="1">The sequence shown here is derived from an EMBL/GenBank/DDBJ whole genome shotgun (WGS) entry which is preliminary data.</text>
</comment>
<gene>
    <name evidence="1" type="ORF">HMPREF3293_01625</name>
</gene>